<dbReference type="OrthoDB" id="9813151at2"/>
<evidence type="ECO:0000256" key="8">
    <source>
        <dbReference type="ARBA" id="ARBA00022840"/>
    </source>
</evidence>
<feature type="transmembrane region" description="Helical" evidence="11">
    <location>
        <begin position="12"/>
        <end position="31"/>
    </location>
</feature>
<keyword evidence="11" id="KW-0812">Transmembrane</keyword>
<dbReference type="InterPro" id="IPR036097">
    <property type="entry name" value="HisK_dim/P_sf"/>
</dbReference>
<dbReference type="RefSeq" id="WP_061973169.1">
    <property type="nucleotide sequence ID" value="NZ_FMAV01000003.1"/>
</dbReference>
<evidence type="ECO:0000256" key="6">
    <source>
        <dbReference type="ARBA" id="ARBA00022741"/>
    </source>
</evidence>
<dbReference type="CDD" id="cd00082">
    <property type="entry name" value="HisKA"/>
    <property type="match status" value="1"/>
</dbReference>
<evidence type="ECO:0000313" key="13">
    <source>
        <dbReference type="EMBL" id="KSU81707.1"/>
    </source>
</evidence>
<dbReference type="InterPro" id="IPR003661">
    <property type="entry name" value="HisK_dim/P_dom"/>
</dbReference>
<dbReference type="InterPro" id="IPR050736">
    <property type="entry name" value="Sensor_HK_Regulatory"/>
</dbReference>
<dbReference type="PRINTS" id="PR00344">
    <property type="entry name" value="BCTRLSENSOR"/>
</dbReference>
<evidence type="ECO:0000256" key="5">
    <source>
        <dbReference type="ARBA" id="ARBA00022679"/>
    </source>
</evidence>
<dbReference type="SUPFAM" id="SSF55874">
    <property type="entry name" value="ATPase domain of HSP90 chaperone/DNA topoisomerase II/histidine kinase"/>
    <property type="match status" value="1"/>
</dbReference>
<dbReference type="GO" id="GO:0005524">
    <property type="term" value="F:ATP binding"/>
    <property type="evidence" value="ECO:0007669"/>
    <property type="project" value="UniProtKB-KW"/>
</dbReference>
<dbReference type="GO" id="GO:0005886">
    <property type="term" value="C:plasma membrane"/>
    <property type="evidence" value="ECO:0007669"/>
    <property type="project" value="UniProtKB-SubCell"/>
</dbReference>
<evidence type="ECO:0000256" key="1">
    <source>
        <dbReference type="ARBA" id="ARBA00000085"/>
    </source>
</evidence>
<keyword evidence="5" id="KW-0808">Transferase</keyword>
<dbReference type="Gene3D" id="1.10.287.130">
    <property type="match status" value="1"/>
</dbReference>
<dbReference type="GO" id="GO:0000155">
    <property type="term" value="F:phosphorelay sensor kinase activity"/>
    <property type="evidence" value="ECO:0007669"/>
    <property type="project" value="InterPro"/>
</dbReference>
<dbReference type="Proteomes" id="UP000054099">
    <property type="component" value="Unassembled WGS sequence"/>
</dbReference>
<comment type="caution">
    <text evidence="13">The sequence shown here is derived from an EMBL/GenBank/DDBJ whole genome shotgun (WGS) entry which is preliminary data.</text>
</comment>
<evidence type="ECO:0000256" key="2">
    <source>
        <dbReference type="ARBA" id="ARBA00004651"/>
    </source>
</evidence>
<accession>A0A0V8J4B4</accession>
<dbReference type="FunFam" id="3.30.565.10:FF:000006">
    <property type="entry name" value="Sensor histidine kinase WalK"/>
    <property type="match status" value="1"/>
</dbReference>
<reference evidence="13 14" key="1">
    <citation type="journal article" date="2014" name="Antonie Van Leeuwenhoek">
        <title>Fictibacillus enclensis sp. nov., isolated from marine sediment.</title>
        <authorList>
            <person name="Dastager S.G."/>
            <person name="Mawlankar R."/>
            <person name="Srinivasan K."/>
            <person name="Tang S.K."/>
            <person name="Lee J.C."/>
            <person name="Ramana V.V."/>
            <person name="Shouche Y.S."/>
        </authorList>
    </citation>
    <scope>NUCLEOTIDE SEQUENCE [LARGE SCALE GENOMIC DNA]</scope>
    <source>
        <strain evidence="13 14">NIO-1003</strain>
    </source>
</reference>
<dbReference type="SUPFAM" id="SSF47384">
    <property type="entry name" value="Homodimeric domain of signal transducing histidine kinase"/>
    <property type="match status" value="1"/>
</dbReference>
<dbReference type="FunFam" id="1.10.287.130:FF:000001">
    <property type="entry name" value="Two-component sensor histidine kinase"/>
    <property type="match status" value="1"/>
</dbReference>
<dbReference type="Pfam" id="PF00512">
    <property type="entry name" value="HisKA"/>
    <property type="match status" value="1"/>
</dbReference>
<keyword evidence="14" id="KW-1185">Reference proteome</keyword>
<sequence>MNLPEWLKRILGFLAVIMALFISWSCAYWLTGYVYDRIDVVPHEFIRQITNSLLGFFIFGCGVYLITRVTWVRAWQEKFLHPLINAMKMMAEGNFKIDLSFYTQQMDGRSDHPYSRIVESITDMAEKLGKMEEMRQEFISNVSHEIQSPLTSIMGFAQALKNENLSHDERKHYLDIIETESIRLSKLSDNLLKLTSLESEHPPFELTEYRLDHQIRRIILANEPQWTEKQINMEIDLENLSIAADQDLMDQVWINLLHNSIKFTPEKGTISVEAFKKEDDSLIVNIKDTGIGMNQEALLHIFERFYKADQSRNRKYGGSGLGLPIVKKIIDLHKGNIHVESEPGRGTSITVKLKAK</sequence>
<keyword evidence="8" id="KW-0067">ATP-binding</keyword>
<evidence type="ECO:0000313" key="14">
    <source>
        <dbReference type="Proteomes" id="UP000054099"/>
    </source>
</evidence>
<feature type="transmembrane region" description="Helical" evidence="11">
    <location>
        <begin position="51"/>
        <end position="71"/>
    </location>
</feature>
<evidence type="ECO:0000256" key="4">
    <source>
        <dbReference type="ARBA" id="ARBA00022553"/>
    </source>
</evidence>
<dbReference type="AlphaFoldDB" id="A0A0V8J4B4"/>
<dbReference type="CDD" id="cd16922">
    <property type="entry name" value="HATPase_EvgS-ArcB-TorS-like"/>
    <property type="match status" value="1"/>
</dbReference>
<dbReference type="PANTHER" id="PTHR43711:SF1">
    <property type="entry name" value="HISTIDINE KINASE 1"/>
    <property type="match status" value="1"/>
</dbReference>
<keyword evidence="4" id="KW-0597">Phosphoprotein</keyword>
<keyword evidence="7" id="KW-0418">Kinase</keyword>
<dbReference type="InterPro" id="IPR036890">
    <property type="entry name" value="HATPase_C_sf"/>
</dbReference>
<dbReference type="PANTHER" id="PTHR43711">
    <property type="entry name" value="TWO-COMPONENT HISTIDINE KINASE"/>
    <property type="match status" value="1"/>
</dbReference>
<dbReference type="InterPro" id="IPR003594">
    <property type="entry name" value="HATPase_dom"/>
</dbReference>
<dbReference type="PROSITE" id="PS50109">
    <property type="entry name" value="HIS_KIN"/>
    <property type="match status" value="1"/>
</dbReference>
<dbReference type="Gene3D" id="3.30.565.10">
    <property type="entry name" value="Histidine kinase-like ATPase, C-terminal domain"/>
    <property type="match status" value="1"/>
</dbReference>
<evidence type="ECO:0000256" key="10">
    <source>
        <dbReference type="ARBA" id="ARBA00023136"/>
    </source>
</evidence>
<evidence type="ECO:0000256" key="11">
    <source>
        <dbReference type="SAM" id="Phobius"/>
    </source>
</evidence>
<name>A0A0V8J4B4_9BACL</name>
<evidence type="ECO:0000256" key="3">
    <source>
        <dbReference type="ARBA" id="ARBA00012438"/>
    </source>
</evidence>
<keyword evidence="10 11" id="KW-0472">Membrane</keyword>
<dbReference type="InterPro" id="IPR005467">
    <property type="entry name" value="His_kinase_dom"/>
</dbReference>
<dbReference type="SMART" id="SM00388">
    <property type="entry name" value="HisKA"/>
    <property type="match status" value="1"/>
</dbReference>
<comment type="catalytic activity">
    <reaction evidence="1">
        <text>ATP + protein L-histidine = ADP + protein N-phospho-L-histidine.</text>
        <dbReference type="EC" id="2.7.13.3"/>
    </reaction>
</comment>
<organism evidence="13 14">
    <name type="scientific">Fictibacillus enclensis</name>
    <dbReference type="NCBI Taxonomy" id="1017270"/>
    <lineage>
        <taxon>Bacteria</taxon>
        <taxon>Bacillati</taxon>
        <taxon>Bacillota</taxon>
        <taxon>Bacilli</taxon>
        <taxon>Bacillales</taxon>
        <taxon>Fictibacillaceae</taxon>
        <taxon>Fictibacillus</taxon>
    </lineage>
</organism>
<evidence type="ECO:0000256" key="9">
    <source>
        <dbReference type="ARBA" id="ARBA00023012"/>
    </source>
</evidence>
<keyword evidence="11" id="KW-1133">Transmembrane helix</keyword>
<dbReference type="InterPro" id="IPR004358">
    <property type="entry name" value="Sig_transdc_His_kin-like_C"/>
</dbReference>
<feature type="domain" description="Histidine kinase" evidence="12">
    <location>
        <begin position="141"/>
        <end position="356"/>
    </location>
</feature>
<keyword evidence="6" id="KW-0547">Nucleotide-binding</keyword>
<dbReference type="Pfam" id="PF02518">
    <property type="entry name" value="HATPase_c"/>
    <property type="match status" value="1"/>
</dbReference>
<keyword evidence="9" id="KW-0902">Two-component regulatory system</keyword>
<dbReference type="SMART" id="SM00387">
    <property type="entry name" value="HATPase_c"/>
    <property type="match status" value="1"/>
</dbReference>
<dbReference type="EC" id="2.7.13.3" evidence="3"/>
<protein>
    <recommendedName>
        <fullName evidence="3">histidine kinase</fullName>
        <ecNumber evidence="3">2.7.13.3</ecNumber>
    </recommendedName>
</protein>
<gene>
    <name evidence="13" type="ORF">AS030_15565</name>
</gene>
<comment type="subcellular location">
    <subcellularLocation>
        <location evidence="2">Cell membrane</location>
        <topology evidence="2">Multi-pass membrane protein</topology>
    </subcellularLocation>
</comment>
<dbReference type="EMBL" id="LNQN01000005">
    <property type="protein sequence ID" value="KSU81707.1"/>
    <property type="molecule type" value="Genomic_DNA"/>
</dbReference>
<evidence type="ECO:0000256" key="7">
    <source>
        <dbReference type="ARBA" id="ARBA00022777"/>
    </source>
</evidence>
<evidence type="ECO:0000259" key="12">
    <source>
        <dbReference type="PROSITE" id="PS50109"/>
    </source>
</evidence>
<proteinExistence type="predicted"/>